<evidence type="ECO:0000256" key="5">
    <source>
        <dbReference type="ARBA" id="ARBA00023014"/>
    </source>
</evidence>
<dbReference type="InterPro" id="IPR001080">
    <property type="entry name" value="3Fe4S_ferredoxin"/>
</dbReference>
<name>A0A9X1D6Y4_9HYPH</name>
<accession>A0A9X1D6Y4</accession>
<gene>
    <name evidence="8" type="ORF">J1C56_16300</name>
</gene>
<comment type="caution">
    <text evidence="8">The sequence shown here is derived from an EMBL/GenBank/DDBJ whole genome shotgun (WGS) entry which is preliminary data.</text>
</comment>
<sequence>MRIKVDVEKCIGAGQCVNAAPAVFAQNEDDGMVVLLNQAPPESMAAGVRSAIRLCPARAIVFDD</sequence>
<evidence type="ECO:0000259" key="7">
    <source>
        <dbReference type="PROSITE" id="PS51379"/>
    </source>
</evidence>
<keyword evidence="5 6" id="KW-0411">Iron-sulfur</keyword>
<keyword evidence="9" id="KW-1185">Reference proteome</keyword>
<evidence type="ECO:0000256" key="3">
    <source>
        <dbReference type="ARBA" id="ARBA00022982"/>
    </source>
</evidence>
<dbReference type="Gene3D" id="3.30.70.20">
    <property type="match status" value="1"/>
</dbReference>
<dbReference type="AlphaFoldDB" id="A0A9X1D6Y4"/>
<evidence type="ECO:0000313" key="8">
    <source>
        <dbReference type="EMBL" id="MBT1157158.1"/>
    </source>
</evidence>
<dbReference type="Proteomes" id="UP001138921">
    <property type="component" value="Unassembled WGS sequence"/>
</dbReference>
<keyword evidence="1 6" id="KW-0813">Transport</keyword>
<keyword evidence="4 6" id="KW-0408">Iron</keyword>
<evidence type="ECO:0000256" key="2">
    <source>
        <dbReference type="ARBA" id="ARBA00022723"/>
    </source>
</evidence>
<evidence type="ECO:0000313" key="9">
    <source>
        <dbReference type="Proteomes" id="UP001138921"/>
    </source>
</evidence>
<evidence type="ECO:0000256" key="6">
    <source>
        <dbReference type="RuleBase" id="RU368020"/>
    </source>
</evidence>
<dbReference type="InterPro" id="IPR051269">
    <property type="entry name" value="Fe-S_cluster_ET"/>
</dbReference>
<reference evidence="8" key="2">
    <citation type="submission" date="2021-03" db="EMBL/GenBank/DDBJ databases">
        <authorList>
            <person name="Artuso I."/>
            <person name="Turrini P."/>
            <person name="Pirolo M."/>
            <person name="Lugli G.A."/>
            <person name="Ventura M."/>
            <person name="Visca P."/>
        </authorList>
    </citation>
    <scope>NUCLEOTIDE SEQUENCE</scope>
    <source>
        <strain evidence="8">LMG 26462</strain>
    </source>
</reference>
<dbReference type="GO" id="GO:0005506">
    <property type="term" value="F:iron ion binding"/>
    <property type="evidence" value="ECO:0007669"/>
    <property type="project" value="UniProtKB-UniRule"/>
</dbReference>
<dbReference type="InterPro" id="IPR017896">
    <property type="entry name" value="4Fe4S_Fe-S-bd"/>
</dbReference>
<keyword evidence="3 6" id="KW-0249">Electron transport</keyword>
<keyword evidence="2 6" id="KW-0479">Metal-binding</keyword>
<dbReference type="PANTHER" id="PTHR36923:SF3">
    <property type="entry name" value="FERREDOXIN"/>
    <property type="match status" value="1"/>
</dbReference>
<feature type="domain" description="4Fe-4S ferredoxin-type" evidence="7">
    <location>
        <begin position="1"/>
        <end position="31"/>
    </location>
</feature>
<dbReference type="PRINTS" id="PR00352">
    <property type="entry name" value="3FE4SFRDOXIN"/>
</dbReference>
<dbReference type="RefSeq" id="WP_214391092.1">
    <property type="nucleotide sequence ID" value="NZ_JAFLWW010000004.1"/>
</dbReference>
<dbReference type="PROSITE" id="PS51379">
    <property type="entry name" value="4FE4S_FER_2"/>
    <property type="match status" value="1"/>
</dbReference>
<reference evidence="8" key="1">
    <citation type="journal article" date="2021" name="Microorganisms">
        <title>Phylogenomic Reconstruction and Metabolic Potential of the Genus Aminobacter.</title>
        <authorList>
            <person name="Artuso I."/>
            <person name="Turrini P."/>
            <person name="Pirolo M."/>
            <person name="Lugli G.A."/>
            <person name="Ventura M."/>
            <person name="Visca P."/>
        </authorList>
    </citation>
    <scope>NUCLEOTIDE SEQUENCE</scope>
    <source>
        <strain evidence="8">LMG 26462</strain>
    </source>
</reference>
<proteinExistence type="predicted"/>
<dbReference type="PANTHER" id="PTHR36923">
    <property type="entry name" value="FERREDOXIN"/>
    <property type="match status" value="1"/>
</dbReference>
<protein>
    <recommendedName>
        <fullName evidence="6">Ferredoxin</fullName>
    </recommendedName>
</protein>
<evidence type="ECO:0000256" key="1">
    <source>
        <dbReference type="ARBA" id="ARBA00022448"/>
    </source>
</evidence>
<comment type="function">
    <text evidence="6">Ferredoxins are iron-sulfur proteins that transfer electrons in a wide variety of metabolic reactions.</text>
</comment>
<dbReference type="EMBL" id="JAFLWW010000004">
    <property type="protein sequence ID" value="MBT1157158.1"/>
    <property type="molecule type" value="Genomic_DNA"/>
</dbReference>
<evidence type="ECO:0000256" key="4">
    <source>
        <dbReference type="ARBA" id="ARBA00023004"/>
    </source>
</evidence>
<dbReference type="GO" id="GO:0009055">
    <property type="term" value="F:electron transfer activity"/>
    <property type="evidence" value="ECO:0007669"/>
    <property type="project" value="UniProtKB-UniRule"/>
</dbReference>
<organism evidence="8 9">
    <name type="scientific">Aminobacter anthyllidis</name>
    <dbReference type="NCBI Taxonomy" id="1035067"/>
    <lineage>
        <taxon>Bacteria</taxon>
        <taxon>Pseudomonadati</taxon>
        <taxon>Pseudomonadota</taxon>
        <taxon>Alphaproteobacteria</taxon>
        <taxon>Hyphomicrobiales</taxon>
        <taxon>Phyllobacteriaceae</taxon>
        <taxon>Aminobacter</taxon>
    </lineage>
</organism>
<dbReference type="SUPFAM" id="SSF54862">
    <property type="entry name" value="4Fe-4S ferredoxins"/>
    <property type="match status" value="1"/>
</dbReference>
<dbReference type="GO" id="GO:0051536">
    <property type="term" value="F:iron-sulfur cluster binding"/>
    <property type="evidence" value="ECO:0007669"/>
    <property type="project" value="UniProtKB-KW"/>
</dbReference>
<dbReference type="Pfam" id="PF13370">
    <property type="entry name" value="Fer4_13"/>
    <property type="match status" value="1"/>
</dbReference>